<proteinExistence type="inferred from homology"/>
<dbReference type="PIRSF" id="PIRSF000722">
    <property type="entry name" value="Acetate_prop_kin"/>
    <property type="match status" value="1"/>
</dbReference>
<dbReference type="GO" id="GO:0000287">
    <property type="term" value="F:magnesium ion binding"/>
    <property type="evidence" value="ECO:0007669"/>
    <property type="project" value="UniProtKB-UniRule"/>
</dbReference>
<dbReference type="GO" id="GO:0005737">
    <property type="term" value="C:cytoplasm"/>
    <property type="evidence" value="ECO:0007669"/>
    <property type="project" value="UniProtKB-SubCell"/>
</dbReference>
<keyword evidence="3 6" id="KW-0547">Nucleotide-binding</keyword>
<keyword evidence="6" id="KW-0963">Cytoplasm</keyword>
<comment type="subunit">
    <text evidence="6">Homodimer.</text>
</comment>
<dbReference type="Proteomes" id="UP000255367">
    <property type="component" value="Unassembled WGS sequence"/>
</dbReference>
<comment type="catalytic activity">
    <reaction evidence="6">
        <text>acetate + ATP = acetyl phosphate + ADP</text>
        <dbReference type="Rhea" id="RHEA:11352"/>
        <dbReference type="ChEBI" id="CHEBI:22191"/>
        <dbReference type="ChEBI" id="CHEBI:30089"/>
        <dbReference type="ChEBI" id="CHEBI:30616"/>
        <dbReference type="ChEBI" id="CHEBI:456216"/>
        <dbReference type="EC" id="2.7.2.1"/>
    </reaction>
</comment>
<feature type="binding site" evidence="6">
    <location>
        <position position="7"/>
    </location>
    <ligand>
        <name>Mg(2+)</name>
        <dbReference type="ChEBI" id="CHEBI:18420"/>
    </ligand>
</feature>
<accession>A0A380NMV5</accession>
<dbReference type="GO" id="GO:0006083">
    <property type="term" value="P:acetate metabolic process"/>
    <property type="evidence" value="ECO:0007669"/>
    <property type="project" value="TreeGrafter"/>
</dbReference>
<dbReference type="PRINTS" id="PR00471">
    <property type="entry name" value="ACETATEKNASE"/>
</dbReference>
<gene>
    <name evidence="6 8" type="primary">ackA</name>
    <name evidence="8" type="ORF">NCTC12020_01946</name>
</gene>
<dbReference type="RefSeq" id="WP_115311004.1">
    <property type="nucleotide sequence ID" value="NZ_UHIO01000001.1"/>
</dbReference>
<feature type="binding site" evidence="6">
    <location>
        <position position="91"/>
    </location>
    <ligand>
        <name>substrate</name>
    </ligand>
</feature>
<dbReference type="InterPro" id="IPR004372">
    <property type="entry name" value="Ac/propionate_kinase"/>
</dbReference>
<evidence type="ECO:0000256" key="7">
    <source>
        <dbReference type="RuleBase" id="RU003835"/>
    </source>
</evidence>
<feature type="binding site" evidence="6">
    <location>
        <begin position="208"/>
        <end position="212"/>
    </location>
    <ligand>
        <name>ATP</name>
        <dbReference type="ChEBI" id="CHEBI:30616"/>
    </ligand>
</feature>
<protein>
    <recommendedName>
        <fullName evidence="6">Acetate kinase</fullName>
        <ecNumber evidence="6">2.7.2.1</ecNumber>
    </recommendedName>
    <alternativeName>
        <fullName evidence="6">Acetokinase</fullName>
    </alternativeName>
</protein>
<evidence type="ECO:0000313" key="8">
    <source>
        <dbReference type="EMBL" id="SUP45003.1"/>
    </source>
</evidence>
<dbReference type="EC" id="2.7.2.1" evidence="6"/>
<feature type="site" description="Transition state stabilizer" evidence="6">
    <location>
        <position position="241"/>
    </location>
</feature>
<comment type="pathway">
    <text evidence="6">Metabolic intermediate biosynthesis; acetyl-CoA biosynthesis; acetyl-CoA from acetate: step 1/2.</text>
</comment>
<evidence type="ECO:0000256" key="6">
    <source>
        <dbReference type="HAMAP-Rule" id="MF_00020"/>
    </source>
</evidence>
<feature type="active site" description="Proton donor/acceptor" evidence="6">
    <location>
        <position position="148"/>
    </location>
</feature>
<dbReference type="AlphaFoldDB" id="A0A380NMV5"/>
<feature type="site" description="Transition state stabilizer" evidence="6">
    <location>
        <position position="180"/>
    </location>
</feature>
<reference evidence="8 9" key="1">
    <citation type="submission" date="2018-06" db="EMBL/GenBank/DDBJ databases">
        <authorList>
            <consortium name="Pathogen Informatics"/>
            <person name="Doyle S."/>
        </authorList>
    </citation>
    <scope>NUCLEOTIDE SEQUENCE [LARGE SCALE GENOMIC DNA]</scope>
    <source>
        <strain evidence="8 9">NCTC12020</strain>
    </source>
</reference>
<dbReference type="HAMAP" id="MF_00020">
    <property type="entry name" value="Acetate_kinase"/>
    <property type="match status" value="1"/>
</dbReference>
<feature type="binding site" evidence="6">
    <location>
        <position position="384"/>
    </location>
    <ligand>
        <name>Mg(2+)</name>
        <dbReference type="ChEBI" id="CHEBI:18420"/>
    </ligand>
</feature>
<dbReference type="EMBL" id="UHIO01000001">
    <property type="protein sequence ID" value="SUP45003.1"/>
    <property type="molecule type" value="Genomic_DNA"/>
</dbReference>
<dbReference type="InterPro" id="IPR023865">
    <property type="entry name" value="Aliphatic_acid_kinase_CS"/>
</dbReference>
<dbReference type="OrthoDB" id="9802453at2"/>
<keyword evidence="4 6" id="KW-0418">Kinase</keyword>
<dbReference type="GO" id="GO:0006085">
    <property type="term" value="P:acetyl-CoA biosynthetic process"/>
    <property type="evidence" value="ECO:0007669"/>
    <property type="project" value="UniProtKB-UniRule"/>
</dbReference>
<evidence type="ECO:0000256" key="2">
    <source>
        <dbReference type="ARBA" id="ARBA00022679"/>
    </source>
</evidence>
<keyword evidence="6" id="KW-0479">Metal-binding</keyword>
<evidence type="ECO:0000313" key="9">
    <source>
        <dbReference type="Proteomes" id="UP000255367"/>
    </source>
</evidence>
<dbReference type="CDD" id="cd24010">
    <property type="entry name" value="ASKHA_NBD_AcK_PK"/>
    <property type="match status" value="1"/>
</dbReference>
<dbReference type="InterPro" id="IPR043129">
    <property type="entry name" value="ATPase_NBD"/>
</dbReference>
<keyword evidence="6" id="KW-0460">Magnesium</keyword>
<dbReference type="GO" id="GO:0005524">
    <property type="term" value="F:ATP binding"/>
    <property type="evidence" value="ECO:0007669"/>
    <property type="project" value="UniProtKB-KW"/>
</dbReference>
<dbReference type="GO" id="GO:0008776">
    <property type="term" value="F:acetate kinase activity"/>
    <property type="evidence" value="ECO:0007669"/>
    <property type="project" value="UniProtKB-UniRule"/>
</dbReference>
<feature type="binding site" evidence="6">
    <location>
        <begin position="331"/>
        <end position="335"/>
    </location>
    <ligand>
        <name>ATP</name>
        <dbReference type="ChEBI" id="CHEBI:30616"/>
    </ligand>
</feature>
<dbReference type="UniPathway" id="UPA00340">
    <property type="reaction ID" value="UER00458"/>
</dbReference>
<comment type="subcellular location">
    <subcellularLocation>
        <location evidence="6">Cytoplasm</location>
    </subcellularLocation>
</comment>
<dbReference type="SUPFAM" id="SSF53067">
    <property type="entry name" value="Actin-like ATPase domain"/>
    <property type="match status" value="2"/>
</dbReference>
<keyword evidence="5 6" id="KW-0067">ATP-binding</keyword>
<dbReference type="PANTHER" id="PTHR21060:SF15">
    <property type="entry name" value="ACETATE KINASE-RELATED"/>
    <property type="match status" value="1"/>
</dbReference>
<feature type="binding site" evidence="6">
    <location>
        <begin position="283"/>
        <end position="285"/>
    </location>
    <ligand>
        <name>ATP</name>
        <dbReference type="ChEBI" id="CHEBI:30616"/>
    </ligand>
</feature>
<dbReference type="PROSITE" id="PS01076">
    <property type="entry name" value="ACETATE_KINASE_2"/>
    <property type="match status" value="1"/>
</dbReference>
<comment type="cofactor">
    <cofactor evidence="6">
        <name>Mg(2+)</name>
        <dbReference type="ChEBI" id="CHEBI:18420"/>
    </cofactor>
    <cofactor evidence="6">
        <name>Mn(2+)</name>
        <dbReference type="ChEBI" id="CHEBI:29035"/>
    </cofactor>
    <text evidence="6">Mg(2+). Can also accept Mn(2+).</text>
</comment>
<feature type="binding site" evidence="6">
    <location>
        <position position="14"/>
    </location>
    <ligand>
        <name>ATP</name>
        <dbReference type="ChEBI" id="CHEBI:30616"/>
    </ligand>
</feature>
<keyword evidence="9" id="KW-1185">Reference proteome</keyword>
<keyword evidence="2 6" id="KW-0808">Transferase</keyword>
<evidence type="ECO:0000256" key="3">
    <source>
        <dbReference type="ARBA" id="ARBA00022741"/>
    </source>
</evidence>
<evidence type="ECO:0000256" key="5">
    <source>
        <dbReference type="ARBA" id="ARBA00022840"/>
    </source>
</evidence>
<dbReference type="NCBIfam" id="TIGR00016">
    <property type="entry name" value="ackA"/>
    <property type="match status" value="1"/>
</dbReference>
<organism evidence="8 9">
    <name type="scientific">Veillonella criceti</name>
    <dbReference type="NCBI Taxonomy" id="103891"/>
    <lineage>
        <taxon>Bacteria</taxon>
        <taxon>Bacillati</taxon>
        <taxon>Bacillota</taxon>
        <taxon>Negativicutes</taxon>
        <taxon>Veillonellales</taxon>
        <taxon>Veillonellaceae</taxon>
        <taxon>Veillonella</taxon>
    </lineage>
</organism>
<dbReference type="Pfam" id="PF00871">
    <property type="entry name" value="Acetate_kinase"/>
    <property type="match status" value="1"/>
</dbReference>
<comment type="similarity">
    <text evidence="1 6 7">Belongs to the acetokinase family.</text>
</comment>
<evidence type="ECO:0000256" key="1">
    <source>
        <dbReference type="ARBA" id="ARBA00008748"/>
    </source>
</evidence>
<comment type="function">
    <text evidence="6">Catalyzes the formation of acetyl phosphate from acetate and ATP. Can also catalyze the reverse reaction.</text>
</comment>
<name>A0A380NMV5_9FIRM</name>
<dbReference type="InterPro" id="IPR000890">
    <property type="entry name" value="Aliphatic_acid_kin_short-chain"/>
</dbReference>
<dbReference type="Gene3D" id="3.30.420.40">
    <property type="match status" value="2"/>
</dbReference>
<sequence>MNVLVVNCGSSSLKYQLIDMDKEAVLAKGQFEKIGAEDAIFTHKRPDAEKLERVEPILDHKQALKILLDILIDAEYGVIASMDEIDAVGHRVVHGAEKFADSVLITPAVMEALQECAKIAPLHNPPNIQGIEACEAIMPNVPQVAVFDTAFHQTMPAEAFLYGLPYEAYTELGVRRYGFHGTSHKYVSQRVAELMGKHMSDLRIISCHLGNGSSVAAIKAGRSIDTSMGFTPLSGLIMGTRCGDIDPAIVPFLMDKWDMTYHEIDAIMNKKSGVLGISGVSNDFRVIEEAAEEGNKRAQLALDMFHYKVRSTIGAYAAVMGGVDAIVFTAGIGENGIGNRDAICNGLEYLGTRLDRERNNVRGKETEISVEGSKVKIFVVPTNEEIMIARDTKRITASLVMKNW</sequence>
<dbReference type="PROSITE" id="PS01075">
    <property type="entry name" value="ACETATE_KINASE_1"/>
    <property type="match status" value="1"/>
</dbReference>
<dbReference type="PANTHER" id="PTHR21060">
    <property type="entry name" value="ACETATE KINASE"/>
    <property type="match status" value="1"/>
</dbReference>
<evidence type="ECO:0000256" key="4">
    <source>
        <dbReference type="ARBA" id="ARBA00022777"/>
    </source>
</evidence>